<dbReference type="PANTHER" id="PTHR30154">
    <property type="entry name" value="LEUCINE-RESPONSIVE REGULATORY PROTEIN"/>
    <property type="match status" value="1"/>
</dbReference>
<dbReference type="InterPro" id="IPR036388">
    <property type="entry name" value="WH-like_DNA-bd_sf"/>
</dbReference>
<dbReference type="InterPro" id="IPR011008">
    <property type="entry name" value="Dimeric_a/b-barrel"/>
</dbReference>
<keyword evidence="2" id="KW-0238">DNA-binding</keyword>
<dbReference type="SMART" id="SM00344">
    <property type="entry name" value="HTH_ASNC"/>
    <property type="match status" value="1"/>
</dbReference>
<evidence type="ECO:0000256" key="2">
    <source>
        <dbReference type="ARBA" id="ARBA00023125"/>
    </source>
</evidence>
<comment type="caution">
    <text evidence="5">The sequence shown here is derived from an EMBL/GenBank/DDBJ whole genome shotgun (WGS) entry which is preliminary data.</text>
</comment>
<dbReference type="SUPFAM" id="SSF46785">
    <property type="entry name" value="Winged helix' DNA-binding domain"/>
    <property type="match status" value="1"/>
</dbReference>
<keyword evidence="1" id="KW-0805">Transcription regulation</keyword>
<dbReference type="EMBL" id="JBHTIS010000299">
    <property type="protein sequence ID" value="MFD1045435.1"/>
    <property type="molecule type" value="Genomic_DNA"/>
</dbReference>
<evidence type="ECO:0000313" key="6">
    <source>
        <dbReference type="Proteomes" id="UP001597045"/>
    </source>
</evidence>
<evidence type="ECO:0000259" key="4">
    <source>
        <dbReference type="PROSITE" id="PS50956"/>
    </source>
</evidence>
<sequence length="148" mass="16243">MDQIDRDLLTHLQTNATTPYATLAEHIGLSTAATHERVRKLRDQGVIRATTIDIDPELVGRPVLAYITLDANTWMGGPETAEALQALPWLQEAHITAGTATILVKLRATSTQDLQNALKHLHDIPGVTRTTTTVVLETIFERPVNPHA</sequence>
<evidence type="ECO:0000256" key="3">
    <source>
        <dbReference type="ARBA" id="ARBA00023163"/>
    </source>
</evidence>
<dbReference type="Proteomes" id="UP001597045">
    <property type="component" value="Unassembled WGS sequence"/>
</dbReference>
<evidence type="ECO:0000256" key="1">
    <source>
        <dbReference type="ARBA" id="ARBA00023015"/>
    </source>
</evidence>
<dbReference type="Pfam" id="PF13404">
    <property type="entry name" value="HTH_AsnC-type"/>
    <property type="match status" value="1"/>
</dbReference>
<dbReference type="PANTHER" id="PTHR30154:SF53">
    <property type="entry name" value="HTH-TYPE TRANSCRIPTIONAL REGULATOR LRPC"/>
    <property type="match status" value="1"/>
</dbReference>
<dbReference type="PROSITE" id="PS50956">
    <property type="entry name" value="HTH_ASNC_2"/>
    <property type="match status" value="1"/>
</dbReference>
<dbReference type="InterPro" id="IPR019887">
    <property type="entry name" value="Tscrpt_reg_AsnC/Lrp_C"/>
</dbReference>
<name>A0ABW3M430_9PSEU</name>
<protein>
    <submittedName>
        <fullName evidence="5">Lrp/AsnC family transcriptional regulator</fullName>
    </submittedName>
</protein>
<accession>A0ABW3M430</accession>
<gene>
    <name evidence="5" type="ORF">ACFQ1S_07455</name>
</gene>
<feature type="domain" description="HTH asnC-type" evidence="4">
    <location>
        <begin position="1"/>
        <end position="62"/>
    </location>
</feature>
<proteinExistence type="predicted"/>
<dbReference type="Gene3D" id="1.10.10.10">
    <property type="entry name" value="Winged helix-like DNA-binding domain superfamily/Winged helix DNA-binding domain"/>
    <property type="match status" value="1"/>
</dbReference>
<reference evidence="6" key="1">
    <citation type="journal article" date="2019" name="Int. J. Syst. Evol. Microbiol.">
        <title>The Global Catalogue of Microorganisms (GCM) 10K type strain sequencing project: providing services to taxonomists for standard genome sequencing and annotation.</title>
        <authorList>
            <consortium name="The Broad Institute Genomics Platform"/>
            <consortium name="The Broad Institute Genome Sequencing Center for Infectious Disease"/>
            <person name="Wu L."/>
            <person name="Ma J."/>
        </authorList>
    </citation>
    <scope>NUCLEOTIDE SEQUENCE [LARGE SCALE GENOMIC DNA]</scope>
    <source>
        <strain evidence="6">JCM 31486</strain>
    </source>
</reference>
<dbReference type="PRINTS" id="PR00033">
    <property type="entry name" value="HTHASNC"/>
</dbReference>
<dbReference type="Gene3D" id="3.30.70.920">
    <property type="match status" value="1"/>
</dbReference>
<organism evidence="5 6">
    <name type="scientific">Kibdelosporangium lantanae</name>
    <dbReference type="NCBI Taxonomy" id="1497396"/>
    <lineage>
        <taxon>Bacteria</taxon>
        <taxon>Bacillati</taxon>
        <taxon>Actinomycetota</taxon>
        <taxon>Actinomycetes</taxon>
        <taxon>Pseudonocardiales</taxon>
        <taxon>Pseudonocardiaceae</taxon>
        <taxon>Kibdelosporangium</taxon>
    </lineage>
</organism>
<dbReference type="Pfam" id="PF01037">
    <property type="entry name" value="AsnC_trans_reg"/>
    <property type="match status" value="1"/>
</dbReference>
<keyword evidence="6" id="KW-1185">Reference proteome</keyword>
<dbReference type="InterPro" id="IPR019888">
    <property type="entry name" value="Tscrpt_reg_AsnC-like"/>
</dbReference>
<dbReference type="InterPro" id="IPR036390">
    <property type="entry name" value="WH_DNA-bd_sf"/>
</dbReference>
<evidence type="ECO:0000313" key="5">
    <source>
        <dbReference type="EMBL" id="MFD1045435.1"/>
    </source>
</evidence>
<keyword evidence="3" id="KW-0804">Transcription</keyword>
<dbReference type="SUPFAM" id="SSF54909">
    <property type="entry name" value="Dimeric alpha+beta barrel"/>
    <property type="match status" value="1"/>
</dbReference>
<dbReference type="InterPro" id="IPR000485">
    <property type="entry name" value="AsnC-type_HTH_dom"/>
</dbReference>